<dbReference type="InterPro" id="IPR051373">
    <property type="entry name" value="Lin-28_RNA-binding"/>
</dbReference>
<feature type="domain" description="CSD" evidence="4">
    <location>
        <begin position="70"/>
        <end position="147"/>
    </location>
</feature>
<gene>
    <name evidence="5" type="ORF">VP01_949g3</name>
</gene>
<proteinExistence type="predicted"/>
<dbReference type="PANTHER" id="PTHR46109">
    <property type="entry name" value="PROTEIN LIN-28"/>
    <property type="match status" value="1"/>
</dbReference>
<dbReference type="EMBL" id="LAVV01015159">
    <property type="protein sequence ID" value="KNZ44126.1"/>
    <property type="molecule type" value="Genomic_DNA"/>
</dbReference>
<dbReference type="OrthoDB" id="422005at2759"/>
<dbReference type="GO" id="GO:0031054">
    <property type="term" value="P:pre-miRNA processing"/>
    <property type="evidence" value="ECO:0007669"/>
    <property type="project" value="TreeGrafter"/>
</dbReference>
<comment type="subcellular location">
    <subcellularLocation>
        <location evidence="1">Cytoplasm</location>
    </subcellularLocation>
</comment>
<keyword evidence="6" id="KW-1185">Reference proteome</keyword>
<dbReference type="Gene3D" id="2.40.50.140">
    <property type="entry name" value="Nucleic acid-binding proteins"/>
    <property type="match status" value="1"/>
</dbReference>
<dbReference type="InterPro" id="IPR002059">
    <property type="entry name" value="CSP_DNA-bd"/>
</dbReference>
<dbReference type="Pfam" id="PF00313">
    <property type="entry name" value="CSD"/>
    <property type="match status" value="1"/>
</dbReference>
<dbReference type="PANTHER" id="PTHR46109:SF1">
    <property type="entry name" value="PROTEIN LIN-28 HOMOLOG"/>
    <property type="match status" value="1"/>
</dbReference>
<protein>
    <recommendedName>
        <fullName evidence="4">CSD domain-containing protein</fullName>
    </recommendedName>
</protein>
<reference evidence="5 6" key="1">
    <citation type="submission" date="2015-08" db="EMBL/GenBank/DDBJ databases">
        <title>Next Generation Sequencing and Analysis of the Genome of Puccinia sorghi L Schw, the Causal Agent of Maize Common Rust.</title>
        <authorList>
            <person name="Rochi L."/>
            <person name="Burguener G."/>
            <person name="Darino M."/>
            <person name="Turjanski A."/>
            <person name="Kreff E."/>
            <person name="Dieguez M.J."/>
            <person name="Sacco F."/>
        </authorList>
    </citation>
    <scope>NUCLEOTIDE SEQUENCE [LARGE SCALE GENOMIC DNA]</scope>
    <source>
        <strain evidence="5 6">RO10H11247</strain>
    </source>
</reference>
<dbReference type="GO" id="GO:0005737">
    <property type="term" value="C:cytoplasm"/>
    <property type="evidence" value="ECO:0007669"/>
    <property type="project" value="UniProtKB-SubCell"/>
</dbReference>
<dbReference type="Proteomes" id="UP000037035">
    <property type="component" value="Unassembled WGS sequence"/>
</dbReference>
<dbReference type="InterPro" id="IPR011129">
    <property type="entry name" value="CSD"/>
</dbReference>
<name>A0A0L6U6I4_9BASI</name>
<evidence type="ECO:0000256" key="3">
    <source>
        <dbReference type="SAM" id="MobiDB-lite"/>
    </source>
</evidence>
<dbReference type="InterPro" id="IPR012340">
    <property type="entry name" value="NA-bd_OB-fold"/>
</dbReference>
<dbReference type="AlphaFoldDB" id="A0A0L6U6I4"/>
<accession>A0A0L6U6I4</accession>
<sequence>MSYNNNYLTVNSPSFGRLPVSFPSASAISPPLMPVVGYPGQQMMMASLSPRMQAPIAHSPAIDKMNPPPRRTGVCKFFNVGKGFGFVRDSRPEELPVLTGDPGTDIFVHYSCIVSCDAPYKSLLDGEIVEYYLGRSNKGLAALEITGPGGVNVKGCMNSRSPTVLQPMPNFSPPIRLITSPAGYSTSHSPVPSPMTSPAISYNSFPSSVGWSLPMNGVQTVGAPSNTAGYSLAVGMPITLNQHLRRETTECLGVPNDGASAKMHRVSSTPISAPGFGSTHMKGFRESANMANLGVGIGIGVHWEPKSRGKPASVWSPPGAPGEPLCSLSQSHGRRIGDLAANDRTKSNWRGEDIKHRLVSLEINGSRASP</sequence>
<dbReference type="PROSITE" id="PS51857">
    <property type="entry name" value="CSD_2"/>
    <property type="match status" value="1"/>
</dbReference>
<comment type="caution">
    <text evidence="5">The sequence shown here is derived from an EMBL/GenBank/DDBJ whole genome shotgun (WGS) entry which is preliminary data.</text>
</comment>
<evidence type="ECO:0000313" key="6">
    <source>
        <dbReference type="Proteomes" id="UP000037035"/>
    </source>
</evidence>
<evidence type="ECO:0000256" key="1">
    <source>
        <dbReference type="ARBA" id="ARBA00004496"/>
    </source>
</evidence>
<keyword evidence="2" id="KW-0963">Cytoplasm</keyword>
<dbReference type="SUPFAM" id="SSF50249">
    <property type="entry name" value="Nucleic acid-binding proteins"/>
    <property type="match status" value="1"/>
</dbReference>
<dbReference type="GO" id="GO:0003729">
    <property type="term" value="F:mRNA binding"/>
    <property type="evidence" value="ECO:0007669"/>
    <property type="project" value="TreeGrafter"/>
</dbReference>
<organism evidence="5 6">
    <name type="scientific">Puccinia sorghi</name>
    <dbReference type="NCBI Taxonomy" id="27349"/>
    <lineage>
        <taxon>Eukaryota</taxon>
        <taxon>Fungi</taxon>
        <taxon>Dikarya</taxon>
        <taxon>Basidiomycota</taxon>
        <taxon>Pucciniomycotina</taxon>
        <taxon>Pucciniomycetes</taxon>
        <taxon>Pucciniales</taxon>
        <taxon>Pucciniaceae</taxon>
        <taxon>Puccinia</taxon>
    </lineage>
</organism>
<dbReference type="SMART" id="SM00357">
    <property type="entry name" value="CSP"/>
    <property type="match status" value="1"/>
</dbReference>
<feature type="region of interest" description="Disordered" evidence="3">
    <location>
        <begin position="309"/>
        <end position="331"/>
    </location>
</feature>
<dbReference type="STRING" id="27349.A0A0L6U6I4"/>
<evidence type="ECO:0000256" key="2">
    <source>
        <dbReference type="ARBA" id="ARBA00022490"/>
    </source>
</evidence>
<dbReference type="GO" id="GO:0005634">
    <property type="term" value="C:nucleus"/>
    <property type="evidence" value="ECO:0007669"/>
    <property type="project" value="TreeGrafter"/>
</dbReference>
<dbReference type="VEuPathDB" id="FungiDB:VP01_949g3"/>
<evidence type="ECO:0000313" key="5">
    <source>
        <dbReference type="EMBL" id="KNZ44126.1"/>
    </source>
</evidence>
<evidence type="ECO:0000259" key="4">
    <source>
        <dbReference type="PROSITE" id="PS51857"/>
    </source>
</evidence>